<dbReference type="PANTHER" id="PTHR11271">
    <property type="entry name" value="GUANINE DEAMINASE"/>
    <property type="match status" value="1"/>
</dbReference>
<dbReference type="AlphaFoldDB" id="A0A7G3ABL4"/>
<evidence type="ECO:0000256" key="2">
    <source>
        <dbReference type="ARBA" id="ARBA00006745"/>
    </source>
</evidence>
<dbReference type="FunFam" id="3.20.20.140:FF:000022">
    <property type="entry name" value="Guanine deaminase"/>
    <property type="match status" value="1"/>
</dbReference>
<dbReference type="InterPro" id="IPR006680">
    <property type="entry name" value="Amidohydro-rel"/>
</dbReference>
<dbReference type="InterPro" id="IPR051607">
    <property type="entry name" value="Metallo-dep_hydrolases"/>
</dbReference>
<dbReference type="NCBIfam" id="TIGR02967">
    <property type="entry name" value="guan_deamin"/>
    <property type="match status" value="1"/>
</dbReference>
<evidence type="ECO:0000256" key="7">
    <source>
        <dbReference type="ARBA" id="ARBA00022833"/>
    </source>
</evidence>
<dbReference type="GO" id="GO:0008270">
    <property type="term" value="F:zinc ion binding"/>
    <property type="evidence" value="ECO:0007669"/>
    <property type="project" value="UniProtKB-UniRule"/>
</dbReference>
<protein>
    <recommendedName>
        <fullName evidence="4 9">Guanine deaminase</fullName>
        <shortName evidence="9">Guanase</shortName>
        <ecNumber evidence="3 9">3.5.4.3</ecNumber>
    </recommendedName>
    <alternativeName>
        <fullName evidence="9">Guanine aminohydrolase</fullName>
    </alternativeName>
</protein>
<comment type="pathway">
    <text evidence="1 9">Purine metabolism; guanine degradation; xanthine from guanine: step 1/1.</text>
</comment>
<keyword evidence="6 9" id="KW-0378">Hydrolase</keyword>
<dbReference type="UniPathway" id="UPA00603">
    <property type="reaction ID" value="UER00660"/>
</dbReference>
<sequence>MGYLFVGPFIHSKSFDDLECIEEGFIAVDDDWVVDGSDNDVTTCQIIGMGTAADLPSWRQKQWTYEEIQLTKHQFLLPGFVDCHIHAPQMPNIGVGLSMELLDWLKNYTFPMEDQYKNSQFAAYVYEKVVKRTLASGTTCASYYGTNHKDGTLALAKECIKQGQRALVGKVSANQSTVDYYKETTEESIRENKAFIDEVNALNSDLVGVTITPRFALSCDEQLLKELGKLAKEHNLNIQTHISENLGEIAEVKKVFNASNYASVYDAANLLTSKCVLAHGVHLEDEEIALLKERGTSVAHCPSSNTNLQSGLCDVIRLRNGGVTVGLGTDIAGGSDVSILTTIRDALAVSHHLNFAKKQEIKGTGSVSPEKDKQKKINKEYVPLNYKQAIYLATLGGAEALNLSDKIGNFKVGKDFDALLIDVKADPIDVYEPSIAGIKDKPENLLERLQKFIYTGDDRNIVKVFVKGNQVK</sequence>
<name>A0A7G3ABL4_LUTLO</name>
<dbReference type="GO" id="GO:0006147">
    <property type="term" value="P:guanine catabolic process"/>
    <property type="evidence" value="ECO:0007669"/>
    <property type="project" value="UniProtKB-UniRule"/>
</dbReference>
<comment type="similarity">
    <text evidence="2 9">Belongs to the metallo-dependent hydrolases superfamily. ATZ/TRZ family.</text>
</comment>
<accession>A0A7G3ABL4</accession>
<dbReference type="Gene3D" id="2.30.40.10">
    <property type="entry name" value="Urease, subunit C, domain 1"/>
    <property type="match status" value="1"/>
</dbReference>
<evidence type="ECO:0000256" key="8">
    <source>
        <dbReference type="ARBA" id="ARBA00051148"/>
    </source>
</evidence>
<keyword evidence="5 9" id="KW-0479">Metal-binding</keyword>
<dbReference type="SUPFAM" id="SSF51556">
    <property type="entry name" value="Metallo-dependent hydrolases"/>
    <property type="match status" value="1"/>
</dbReference>
<reference evidence="11" key="1">
    <citation type="journal article" date="2020" name="BMC">
        <title>Leishmania infection induces a limited differential gene expression in the sand fly midgut.</title>
        <authorList>
            <person name="Coutinho-Abreu I.V."/>
            <person name="Serafim T.D."/>
            <person name="Meneses C."/>
            <person name="Kamhawi S."/>
            <person name="Oliveira F."/>
            <person name="Valenzuela J.G."/>
        </authorList>
    </citation>
    <scope>NUCLEOTIDE SEQUENCE</scope>
    <source>
        <strain evidence="11">Jacobina</strain>
        <tissue evidence="11">Midgut</tissue>
    </source>
</reference>
<dbReference type="GO" id="GO:0008892">
    <property type="term" value="F:guanine deaminase activity"/>
    <property type="evidence" value="ECO:0007669"/>
    <property type="project" value="UniProtKB-UniRule"/>
</dbReference>
<organism evidence="11">
    <name type="scientific">Lutzomyia longipalpis</name>
    <name type="common">Sand fly</name>
    <dbReference type="NCBI Taxonomy" id="7200"/>
    <lineage>
        <taxon>Eukaryota</taxon>
        <taxon>Metazoa</taxon>
        <taxon>Ecdysozoa</taxon>
        <taxon>Arthropoda</taxon>
        <taxon>Hexapoda</taxon>
        <taxon>Insecta</taxon>
        <taxon>Pterygota</taxon>
        <taxon>Neoptera</taxon>
        <taxon>Endopterygota</taxon>
        <taxon>Diptera</taxon>
        <taxon>Nematocera</taxon>
        <taxon>Psychodoidea</taxon>
        <taxon>Psychodidae</taxon>
        <taxon>Lutzomyia</taxon>
        <taxon>Lutzomyia</taxon>
    </lineage>
</organism>
<evidence type="ECO:0000256" key="5">
    <source>
        <dbReference type="ARBA" id="ARBA00022723"/>
    </source>
</evidence>
<evidence type="ECO:0000313" key="11">
    <source>
        <dbReference type="EMBL" id="MBC1169609.1"/>
    </source>
</evidence>
<dbReference type="EC" id="3.5.4.3" evidence="3 9"/>
<feature type="domain" description="Amidohydrolase-related" evidence="10">
    <location>
        <begin position="75"/>
        <end position="471"/>
    </location>
</feature>
<dbReference type="Gene3D" id="3.20.20.140">
    <property type="entry name" value="Metal-dependent hydrolases"/>
    <property type="match status" value="1"/>
</dbReference>
<evidence type="ECO:0000256" key="3">
    <source>
        <dbReference type="ARBA" id="ARBA00012781"/>
    </source>
</evidence>
<evidence type="ECO:0000256" key="4">
    <source>
        <dbReference type="ARBA" id="ARBA00014514"/>
    </source>
</evidence>
<comment type="cofactor">
    <cofactor evidence="9">
        <name>Zn(2+)</name>
        <dbReference type="ChEBI" id="CHEBI:29105"/>
    </cofactor>
    <text evidence="9">Binds 1 zinc ion per subunit.</text>
</comment>
<dbReference type="GO" id="GO:0005829">
    <property type="term" value="C:cytosol"/>
    <property type="evidence" value="ECO:0007669"/>
    <property type="project" value="TreeGrafter"/>
</dbReference>
<comment type="catalytic activity">
    <reaction evidence="8 9">
        <text>guanine + H2O + H(+) = xanthine + NH4(+)</text>
        <dbReference type="Rhea" id="RHEA:14665"/>
        <dbReference type="ChEBI" id="CHEBI:15377"/>
        <dbReference type="ChEBI" id="CHEBI:15378"/>
        <dbReference type="ChEBI" id="CHEBI:16235"/>
        <dbReference type="ChEBI" id="CHEBI:17712"/>
        <dbReference type="ChEBI" id="CHEBI:28938"/>
        <dbReference type="EC" id="3.5.4.3"/>
    </reaction>
</comment>
<dbReference type="VEuPathDB" id="VectorBase:LLONM1_005291"/>
<dbReference type="InterPro" id="IPR014311">
    <property type="entry name" value="Guanine_deaminase"/>
</dbReference>
<proteinExistence type="inferred from homology"/>
<dbReference type="InterPro" id="IPR032466">
    <property type="entry name" value="Metal_Hydrolase"/>
</dbReference>
<dbReference type="Pfam" id="PF01979">
    <property type="entry name" value="Amidohydro_1"/>
    <property type="match status" value="1"/>
</dbReference>
<evidence type="ECO:0000256" key="6">
    <source>
        <dbReference type="ARBA" id="ARBA00022801"/>
    </source>
</evidence>
<dbReference type="EMBL" id="GITU01000906">
    <property type="protein sequence ID" value="MBC1169609.1"/>
    <property type="molecule type" value="Transcribed_RNA"/>
</dbReference>
<keyword evidence="7 9" id="KW-0862">Zinc</keyword>
<dbReference type="InterPro" id="IPR011059">
    <property type="entry name" value="Metal-dep_hydrolase_composite"/>
</dbReference>
<evidence type="ECO:0000256" key="1">
    <source>
        <dbReference type="ARBA" id="ARBA00004984"/>
    </source>
</evidence>
<evidence type="ECO:0000259" key="10">
    <source>
        <dbReference type="Pfam" id="PF01979"/>
    </source>
</evidence>
<comment type="function">
    <text evidence="9">Catalyzes the hydrolytic deamination of guanine, producing xanthine and ammonia.</text>
</comment>
<evidence type="ECO:0000256" key="9">
    <source>
        <dbReference type="RuleBase" id="RU366009"/>
    </source>
</evidence>
<dbReference type="SUPFAM" id="SSF51338">
    <property type="entry name" value="Composite domain of metallo-dependent hydrolases"/>
    <property type="match status" value="1"/>
</dbReference>
<dbReference type="PANTHER" id="PTHR11271:SF6">
    <property type="entry name" value="GUANINE DEAMINASE"/>
    <property type="match status" value="1"/>
</dbReference>